<comment type="caution">
    <text evidence="1">The sequence shown here is derived from an EMBL/GenBank/DDBJ whole genome shotgun (WGS) entry which is preliminary data.</text>
</comment>
<sequence>MGRFVFHEPQVRKNPLYLKKKRKQMQALSTATSIYHDMMCRLSEAALFIDGGFIDRQYRVYRQVLAIFFQQVEKIT</sequence>
<dbReference type="RefSeq" id="WP_059138216.1">
    <property type="nucleotide sequence ID" value="NZ_LMBR01000010.1"/>
</dbReference>
<organism evidence="1 2">
    <name type="scientific">Chlorobium limicola</name>
    <dbReference type="NCBI Taxonomy" id="1092"/>
    <lineage>
        <taxon>Bacteria</taxon>
        <taxon>Pseudomonadati</taxon>
        <taxon>Chlorobiota</taxon>
        <taxon>Chlorobiia</taxon>
        <taxon>Chlorobiales</taxon>
        <taxon>Chlorobiaceae</taxon>
        <taxon>Chlorobium/Pelodictyon group</taxon>
        <taxon>Chlorobium</taxon>
    </lineage>
</organism>
<protein>
    <submittedName>
        <fullName evidence="1">Uncharacterized protein</fullName>
    </submittedName>
</protein>
<evidence type="ECO:0000313" key="2">
    <source>
        <dbReference type="Proteomes" id="UP000053937"/>
    </source>
</evidence>
<keyword evidence="2" id="KW-1185">Reference proteome</keyword>
<gene>
    <name evidence="1" type="ORF">ASB62_00935</name>
</gene>
<proteinExistence type="predicted"/>
<dbReference type="AlphaFoldDB" id="A0A101JU14"/>
<evidence type="ECO:0000313" key="1">
    <source>
        <dbReference type="EMBL" id="KUL32933.1"/>
    </source>
</evidence>
<reference evidence="1 2" key="1">
    <citation type="submission" date="2015-10" db="EMBL/GenBank/DDBJ databases">
        <title>Draft Genome Sequence of Chlorobium limicola strain Frasassi Growing under Artificial Lighting in the Frasassi Cave System.</title>
        <authorList>
            <person name="Mansor M."/>
            <person name="Macalady J."/>
        </authorList>
    </citation>
    <scope>NUCLEOTIDE SEQUENCE [LARGE SCALE GENOMIC DNA]</scope>
    <source>
        <strain evidence="1 2">Frasassi</strain>
    </source>
</reference>
<dbReference type="Proteomes" id="UP000053937">
    <property type="component" value="Unassembled WGS sequence"/>
</dbReference>
<accession>A0A101JU14</accession>
<dbReference type="EMBL" id="LMBR01000010">
    <property type="protein sequence ID" value="KUL32933.1"/>
    <property type="molecule type" value="Genomic_DNA"/>
</dbReference>
<name>A0A101JU14_CHLLI</name>